<dbReference type="InterPro" id="IPR001969">
    <property type="entry name" value="Aspartic_peptidase_AS"/>
</dbReference>
<dbReference type="EMBL" id="JANPWB010000005">
    <property type="protein sequence ID" value="KAJ1189087.1"/>
    <property type="molecule type" value="Genomic_DNA"/>
</dbReference>
<dbReference type="GO" id="GO:0004190">
    <property type="term" value="F:aspartic-type endopeptidase activity"/>
    <property type="evidence" value="ECO:0007669"/>
    <property type="project" value="InterPro"/>
</dbReference>
<feature type="domain" description="Reverse transcriptase" evidence="6">
    <location>
        <begin position="226"/>
        <end position="403"/>
    </location>
</feature>
<dbReference type="InterPro" id="IPR043502">
    <property type="entry name" value="DNA/RNA_pol_sf"/>
</dbReference>
<evidence type="ECO:0000259" key="6">
    <source>
        <dbReference type="PROSITE" id="PS50878"/>
    </source>
</evidence>
<dbReference type="Gene3D" id="3.10.20.370">
    <property type="match status" value="1"/>
</dbReference>
<feature type="region of interest" description="Disordered" evidence="5">
    <location>
        <begin position="716"/>
        <end position="737"/>
    </location>
</feature>
<sequence>MKVKVNNVYSKGVQSDDVDDCANNLSNVVLTVDITTVRNIKGPICQAVIDSVELSVMADSGSPVTIIADVTYRRYWPITKVLNDAHISPKAFGDHDIELLGYFLSSLSILGRSTMTKIYAAVDGRDIIGWKDLAKLGIVLRPGFDNSIILGEMPIEVSEISLPVTNISESFTKKYPEVFANVIGVVQGFEHCIRLKDGAVPVSHKVRPIPISVKGQLKDLLEKLVKDGIITPTDSSEWVSPIVLTKKTNADLRLCVALRSLNKNIIIDCHPLPRIQEMIASLGTSKIFSTIDLHSAYHQIALRLDSQELTSFVTPFGAYKYLRLPFGLASAASIFQKLMDSLFGDFENVCAFQDDILFHTKDMEEHFVVLDKVFSILKDCGITIKSEKCKFLVQSVEYLGHSISSDGIKPEQGNVEATSNAPCPWNKDELRSFLGLCEYYSRFVDGYAMLVQSLRNLLKKGSKFEWGEQVMAAFNAIKNLVLSAPALKPFIPSAKSFPAVDASMKGLGAVFGQWVGGQERTIAFASRSLSEAEINYSTIEREALACVWAVYKFKTYIWGMACTLFTDHKPLVFLMDGNGLGVNVEELKQKVSEKQFIQKRDYDSRKNVSEVMVNGNDWVLIKKPCRVSKGASRYSLPVKVVRVSKSAVLLKGKGWWNKNSIIPISSSQADIFKQVYAGREDEDDTSSSAAFIDSSTKDKMSNHALNDSNCQARTSCHSLEREDDPDSSSSSLLCPAPEPLRSRSHRLVKLPSKYNDYLLK</sequence>
<name>A0AAV7UJV6_PLEWA</name>
<dbReference type="Proteomes" id="UP001066276">
    <property type="component" value="Chromosome 3_1"/>
</dbReference>
<accession>A0AAV7UJV6</accession>
<proteinExistence type="inferred from homology"/>
<evidence type="ECO:0000256" key="3">
    <source>
        <dbReference type="ARBA" id="ARBA00022842"/>
    </source>
</evidence>
<keyword evidence="3" id="KW-0460">Magnesium</keyword>
<dbReference type="PANTHER" id="PTHR37984">
    <property type="entry name" value="PROTEIN CBG26694"/>
    <property type="match status" value="1"/>
</dbReference>
<evidence type="ECO:0000313" key="8">
    <source>
        <dbReference type="Proteomes" id="UP001066276"/>
    </source>
</evidence>
<dbReference type="Pfam" id="PF00078">
    <property type="entry name" value="RVT_1"/>
    <property type="match status" value="1"/>
</dbReference>
<keyword evidence="4" id="KW-0229">DNA integration</keyword>
<dbReference type="AlphaFoldDB" id="A0AAV7UJV6"/>
<protein>
    <recommendedName>
        <fullName evidence="2">ribonuclease H</fullName>
        <ecNumber evidence="2">3.1.26.4</ecNumber>
    </recommendedName>
</protein>
<evidence type="ECO:0000313" key="7">
    <source>
        <dbReference type="EMBL" id="KAJ1189087.1"/>
    </source>
</evidence>
<dbReference type="InterPro" id="IPR041577">
    <property type="entry name" value="RT_RNaseH_2"/>
</dbReference>
<evidence type="ECO:0000256" key="5">
    <source>
        <dbReference type="SAM" id="MobiDB-lite"/>
    </source>
</evidence>
<dbReference type="GO" id="GO:0006508">
    <property type="term" value="P:proteolysis"/>
    <property type="evidence" value="ECO:0007669"/>
    <property type="project" value="InterPro"/>
</dbReference>
<dbReference type="SUPFAM" id="SSF56672">
    <property type="entry name" value="DNA/RNA polymerases"/>
    <property type="match status" value="1"/>
</dbReference>
<dbReference type="InterPro" id="IPR000477">
    <property type="entry name" value="RT_dom"/>
</dbReference>
<dbReference type="Pfam" id="PF17919">
    <property type="entry name" value="RT_RNaseH_2"/>
    <property type="match status" value="1"/>
</dbReference>
<gene>
    <name evidence="7" type="ORF">NDU88_005838</name>
</gene>
<evidence type="ECO:0000256" key="1">
    <source>
        <dbReference type="ARBA" id="ARBA00010879"/>
    </source>
</evidence>
<keyword evidence="8" id="KW-1185">Reference proteome</keyword>
<dbReference type="FunFam" id="3.30.70.270:FF:000020">
    <property type="entry name" value="Transposon Tf2-6 polyprotein-like Protein"/>
    <property type="match status" value="1"/>
</dbReference>
<comment type="caution">
    <text evidence="7">The sequence shown here is derived from an EMBL/GenBank/DDBJ whole genome shotgun (WGS) entry which is preliminary data.</text>
</comment>
<dbReference type="GO" id="GO:0004523">
    <property type="term" value="F:RNA-DNA hybrid ribonuclease activity"/>
    <property type="evidence" value="ECO:0007669"/>
    <property type="project" value="UniProtKB-EC"/>
</dbReference>
<reference evidence="7" key="1">
    <citation type="journal article" date="2022" name="bioRxiv">
        <title>Sequencing and chromosome-scale assembly of the giantPleurodeles waltlgenome.</title>
        <authorList>
            <person name="Brown T."/>
            <person name="Elewa A."/>
            <person name="Iarovenko S."/>
            <person name="Subramanian E."/>
            <person name="Araus A.J."/>
            <person name="Petzold A."/>
            <person name="Susuki M."/>
            <person name="Suzuki K.-i.T."/>
            <person name="Hayashi T."/>
            <person name="Toyoda A."/>
            <person name="Oliveira C."/>
            <person name="Osipova E."/>
            <person name="Leigh N.D."/>
            <person name="Simon A."/>
            <person name="Yun M.H."/>
        </authorList>
    </citation>
    <scope>NUCLEOTIDE SEQUENCE</scope>
    <source>
        <strain evidence="7">20211129_DDA</strain>
        <tissue evidence="7">Liver</tissue>
    </source>
</reference>
<dbReference type="PROSITE" id="PS50878">
    <property type="entry name" value="RT_POL"/>
    <property type="match status" value="1"/>
</dbReference>
<dbReference type="FunFam" id="3.10.20.370:FF:000001">
    <property type="entry name" value="Retrovirus-related Pol polyprotein from transposon 17.6-like protein"/>
    <property type="match status" value="1"/>
</dbReference>
<dbReference type="PANTHER" id="PTHR37984:SF9">
    <property type="entry name" value="INTEGRASE CATALYTIC DOMAIN-CONTAINING PROTEIN"/>
    <property type="match status" value="1"/>
</dbReference>
<dbReference type="PROSITE" id="PS00141">
    <property type="entry name" value="ASP_PROTEASE"/>
    <property type="match status" value="1"/>
</dbReference>
<organism evidence="7 8">
    <name type="scientific">Pleurodeles waltl</name>
    <name type="common">Iberian ribbed newt</name>
    <dbReference type="NCBI Taxonomy" id="8319"/>
    <lineage>
        <taxon>Eukaryota</taxon>
        <taxon>Metazoa</taxon>
        <taxon>Chordata</taxon>
        <taxon>Craniata</taxon>
        <taxon>Vertebrata</taxon>
        <taxon>Euteleostomi</taxon>
        <taxon>Amphibia</taxon>
        <taxon>Batrachia</taxon>
        <taxon>Caudata</taxon>
        <taxon>Salamandroidea</taxon>
        <taxon>Salamandridae</taxon>
        <taxon>Pleurodelinae</taxon>
        <taxon>Pleurodeles</taxon>
    </lineage>
</organism>
<dbReference type="Gene3D" id="3.10.10.10">
    <property type="entry name" value="HIV Type 1 Reverse Transcriptase, subunit A, domain 1"/>
    <property type="match status" value="1"/>
</dbReference>
<evidence type="ECO:0000256" key="2">
    <source>
        <dbReference type="ARBA" id="ARBA00012180"/>
    </source>
</evidence>
<dbReference type="CDD" id="cd01647">
    <property type="entry name" value="RT_LTR"/>
    <property type="match status" value="1"/>
</dbReference>
<dbReference type="InterPro" id="IPR050951">
    <property type="entry name" value="Retrovirus_Pol_polyprotein"/>
</dbReference>
<dbReference type="Gene3D" id="3.30.70.270">
    <property type="match status" value="2"/>
</dbReference>
<dbReference type="GO" id="GO:0015074">
    <property type="term" value="P:DNA integration"/>
    <property type="evidence" value="ECO:0007669"/>
    <property type="project" value="UniProtKB-KW"/>
</dbReference>
<comment type="similarity">
    <text evidence="1">Belongs to the beta type-B retroviral polymerase family. HERV class-II K(HML-2) pol subfamily.</text>
</comment>
<evidence type="ECO:0000256" key="4">
    <source>
        <dbReference type="ARBA" id="ARBA00022908"/>
    </source>
</evidence>
<dbReference type="EC" id="3.1.26.4" evidence="2"/>
<dbReference type="CDD" id="cd09274">
    <property type="entry name" value="RNase_HI_RT_Ty3"/>
    <property type="match status" value="1"/>
</dbReference>
<dbReference type="InterPro" id="IPR043128">
    <property type="entry name" value="Rev_trsase/Diguanyl_cyclase"/>
</dbReference>